<evidence type="ECO:0000256" key="16">
    <source>
        <dbReference type="PIRSR" id="PIRSR000114-3"/>
    </source>
</evidence>
<feature type="binding site" evidence="13">
    <location>
        <position position="281"/>
    </location>
    <ligand>
        <name>NADPH</name>
        <dbReference type="ChEBI" id="CHEBI:57783"/>
    </ligand>
</feature>
<dbReference type="GO" id="GO:0005829">
    <property type="term" value="C:cytosol"/>
    <property type="evidence" value="ECO:0007669"/>
    <property type="project" value="TreeGrafter"/>
</dbReference>
<dbReference type="SUPFAM" id="SSF51735">
    <property type="entry name" value="NAD(P)-binding Rossmann-fold domains"/>
    <property type="match status" value="1"/>
</dbReference>
<feature type="binding site" evidence="13">
    <location>
        <position position="32"/>
    </location>
    <ligand>
        <name>NADPH</name>
        <dbReference type="ChEBI" id="CHEBI:57783"/>
    </ligand>
</feature>
<feature type="binding site" evidence="13">
    <location>
        <position position="107"/>
    </location>
    <ligand>
        <name>NADPH</name>
        <dbReference type="ChEBI" id="CHEBI:57783"/>
    </ligand>
</feature>
<dbReference type="Proteomes" id="UP000469346">
    <property type="component" value="Unassembled WGS sequence"/>
</dbReference>
<evidence type="ECO:0000256" key="2">
    <source>
        <dbReference type="ARBA" id="ARBA00022516"/>
    </source>
</evidence>
<comment type="similarity">
    <text evidence="1 13 17">Belongs to the NAD-dependent glycerol-3-phosphate dehydrogenase family.</text>
</comment>
<feature type="binding site" evidence="13">
    <location>
        <position position="283"/>
    </location>
    <ligand>
        <name>NADPH</name>
        <dbReference type="ChEBI" id="CHEBI:57783"/>
    </ligand>
</feature>
<comment type="catalytic activity">
    <reaction evidence="13">
        <text>sn-glycerol 3-phosphate + NAD(+) = dihydroxyacetone phosphate + NADH + H(+)</text>
        <dbReference type="Rhea" id="RHEA:11092"/>
        <dbReference type="ChEBI" id="CHEBI:15378"/>
        <dbReference type="ChEBI" id="CHEBI:57540"/>
        <dbReference type="ChEBI" id="CHEBI:57597"/>
        <dbReference type="ChEBI" id="CHEBI:57642"/>
        <dbReference type="ChEBI" id="CHEBI:57945"/>
        <dbReference type="EC" id="1.1.1.94"/>
    </reaction>
</comment>
<feature type="binding site" evidence="13">
    <location>
        <position position="257"/>
    </location>
    <ligand>
        <name>sn-glycerol 3-phosphate</name>
        <dbReference type="ChEBI" id="CHEBI:57597"/>
    </ligand>
</feature>
<reference evidence="20 21" key="1">
    <citation type="submission" date="2020-02" db="EMBL/GenBank/DDBJ databases">
        <title>Comparative genomics of sulfur disproportionating microorganisms.</title>
        <authorList>
            <person name="Ward L.M."/>
            <person name="Bertran E."/>
            <person name="Johnston D.T."/>
        </authorList>
    </citation>
    <scope>NUCLEOTIDE SEQUENCE [LARGE SCALE GENOMIC DNA]</scope>
    <source>
        <strain evidence="20 21">DSM 100025</strain>
    </source>
</reference>
<evidence type="ECO:0000259" key="18">
    <source>
        <dbReference type="Pfam" id="PF01210"/>
    </source>
</evidence>
<dbReference type="PROSITE" id="PS00957">
    <property type="entry name" value="NAD_G3PDH"/>
    <property type="match status" value="1"/>
</dbReference>
<dbReference type="PIRSF" id="PIRSF000114">
    <property type="entry name" value="Glycerol-3-P_dh"/>
    <property type="match status" value="1"/>
</dbReference>
<dbReference type="EMBL" id="JAAGRR010000081">
    <property type="protein sequence ID" value="NDY42744.1"/>
    <property type="molecule type" value="Genomic_DNA"/>
</dbReference>
<evidence type="ECO:0000256" key="9">
    <source>
        <dbReference type="ARBA" id="ARBA00052716"/>
    </source>
</evidence>
<dbReference type="EC" id="1.1.1.94" evidence="10 13"/>
<evidence type="ECO:0000313" key="20">
    <source>
        <dbReference type="EMBL" id="NDY42744.1"/>
    </source>
</evidence>
<feature type="binding site" evidence="13">
    <location>
        <position position="49"/>
    </location>
    <ligand>
        <name>NADPH</name>
        <dbReference type="ChEBI" id="CHEBI:57783"/>
    </ligand>
</feature>
<dbReference type="InterPro" id="IPR008927">
    <property type="entry name" value="6-PGluconate_DH-like_C_sf"/>
</dbReference>
<keyword evidence="13" id="KW-0963">Cytoplasm</keyword>
<dbReference type="Pfam" id="PF01210">
    <property type="entry name" value="NAD_Gly3P_dh_N"/>
    <property type="match status" value="1"/>
</dbReference>
<evidence type="ECO:0000256" key="14">
    <source>
        <dbReference type="PIRSR" id="PIRSR000114-1"/>
    </source>
</evidence>
<keyword evidence="13" id="KW-0547">Nucleotide-binding</keyword>
<feature type="binding site" evidence="13">
    <location>
        <position position="142"/>
    </location>
    <ligand>
        <name>NADPH</name>
        <dbReference type="ChEBI" id="CHEBI:57783"/>
    </ligand>
</feature>
<feature type="binding site" evidence="13">
    <location>
        <position position="257"/>
    </location>
    <ligand>
        <name>NADPH</name>
        <dbReference type="ChEBI" id="CHEBI:57783"/>
    </ligand>
</feature>
<keyword evidence="8 13" id="KW-1208">Phospholipid metabolism</keyword>
<feature type="binding site" evidence="13">
    <location>
        <position position="12"/>
    </location>
    <ligand>
        <name>NADPH</name>
        <dbReference type="ChEBI" id="CHEBI:57783"/>
    </ligand>
</feature>
<feature type="binding site" evidence="13">
    <location>
        <position position="256"/>
    </location>
    <ligand>
        <name>sn-glycerol 3-phosphate</name>
        <dbReference type="ChEBI" id="CHEBI:57597"/>
    </ligand>
</feature>
<feature type="binding site" evidence="13">
    <location>
        <position position="193"/>
    </location>
    <ligand>
        <name>sn-glycerol 3-phosphate</name>
        <dbReference type="ChEBI" id="CHEBI:57597"/>
    </ligand>
</feature>
<keyword evidence="4 13" id="KW-0560">Oxidoreductase</keyword>
<evidence type="ECO:0000256" key="12">
    <source>
        <dbReference type="ARBA" id="ARBA00080511"/>
    </source>
</evidence>
<evidence type="ECO:0000256" key="15">
    <source>
        <dbReference type="PIRSR" id="PIRSR000114-2"/>
    </source>
</evidence>
<evidence type="ECO:0000256" key="17">
    <source>
        <dbReference type="RuleBase" id="RU000437"/>
    </source>
</evidence>
<feature type="active site" description="Proton acceptor" evidence="13 14">
    <location>
        <position position="193"/>
    </location>
</feature>
<dbReference type="GO" id="GO:0047952">
    <property type="term" value="F:glycerol-3-phosphate dehydrogenase [NAD(P)+] activity"/>
    <property type="evidence" value="ECO:0007669"/>
    <property type="project" value="UniProtKB-UniRule"/>
</dbReference>
<feature type="binding site" evidence="15">
    <location>
        <begin position="257"/>
        <end position="258"/>
    </location>
    <ligand>
        <name>substrate</name>
    </ligand>
</feature>
<feature type="domain" description="Glycerol-3-phosphate dehydrogenase NAD-dependent C-terminal" evidence="19">
    <location>
        <begin position="182"/>
        <end position="322"/>
    </location>
</feature>
<dbReference type="GO" id="GO:0046168">
    <property type="term" value="P:glycerol-3-phosphate catabolic process"/>
    <property type="evidence" value="ECO:0007669"/>
    <property type="project" value="InterPro"/>
</dbReference>
<evidence type="ECO:0000256" key="1">
    <source>
        <dbReference type="ARBA" id="ARBA00011009"/>
    </source>
</evidence>
<feature type="binding site" evidence="13">
    <location>
        <position position="258"/>
    </location>
    <ligand>
        <name>sn-glycerol 3-phosphate</name>
        <dbReference type="ChEBI" id="CHEBI:57597"/>
    </ligand>
</feature>
<dbReference type="GO" id="GO:0051287">
    <property type="term" value="F:NAD binding"/>
    <property type="evidence" value="ECO:0007669"/>
    <property type="project" value="InterPro"/>
</dbReference>
<keyword evidence="21" id="KW-1185">Reference proteome</keyword>
<gene>
    <name evidence="13" type="primary">gpsA</name>
    <name evidence="20" type="ORF">G3N55_07805</name>
</gene>
<keyword evidence="2 13" id="KW-0444">Lipid biosynthesis</keyword>
<dbReference type="PANTHER" id="PTHR11728">
    <property type="entry name" value="GLYCEROL-3-PHOSPHATE DEHYDROGENASE"/>
    <property type="match status" value="1"/>
</dbReference>
<evidence type="ECO:0000259" key="19">
    <source>
        <dbReference type="Pfam" id="PF07479"/>
    </source>
</evidence>
<dbReference type="SUPFAM" id="SSF48179">
    <property type="entry name" value="6-phosphogluconate dehydrogenase C-terminal domain-like"/>
    <property type="match status" value="1"/>
</dbReference>
<evidence type="ECO:0000313" key="21">
    <source>
        <dbReference type="Proteomes" id="UP000469346"/>
    </source>
</evidence>
<feature type="binding site" evidence="13">
    <location>
        <position position="246"/>
    </location>
    <ligand>
        <name>sn-glycerol 3-phosphate</name>
        <dbReference type="ChEBI" id="CHEBI:57597"/>
    </ligand>
</feature>
<comment type="caution">
    <text evidence="20">The sequence shown here is derived from an EMBL/GenBank/DDBJ whole genome shotgun (WGS) entry which is preliminary data.</text>
</comment>
<organism evidence="20 21">
    <name type="scientific">Dissulfurirhabdus thermomarina</name>
    <dbReference type="NCBI Taxonomy" id="1765737"/>
    <lineage>
        <taxon>Bacteria</taxon>
        <taxon>Deltaproteobacteria</taxon>
        <taxon>Dissulfurirhabdaceae</taxon>
        <taxon>Dissulfurirhabdus</taxon>
    </lineage>
</organism>
<evidence type="ECO:0000256" key="7">
    <source>
        <dbReference type="ARBA" id="ARBA00023209"/>
    </source>
</evidence>
<comment type="subcellular location">
    <subcellularLocation>
        <location evidence="13">Cytoplasm</location>
    </subcellularLocation>
</comment>
<dbReference type="AlphaFoldDB" id="A0A6N9TSM6"/>
<evidence type="ECO:0000256" key="3">
    <source>
        <dbReference type="ARBA" id="ARBA00022857"/>
    </source>
</evidence>
<proteinExistence type="inferred from homology"/>
<feature type="binding site" evidence="13">
    <location>
        <position position="107"/>
    </location>
    <ligand>
        <name>sn-glycerol 3-phosphate</name>
        <dbReference type="ChEBI" id="CHEBI:57597"/>
    </ligand>
</feature>
<protein>
    <recommendedName>
        <fullName evidence="11 13">Glycerol-3-phosphate dehydrogenase [NAD(P)+]</fullName>
        <ecNumber evidence="10 13">1.1.1.94</ecNumber>
    </recommendedName>
    <alternativeName>
        <fullName evidence="13">NAD(P)(+)-dependent glycerol-3-phosphate dehydrogenase</fullName>
    </alternativeName>
    <alternativeName>
        <fullName evidence="12 13">NAD(P)H-dependent dihydroxyacetone-phosphate reductase</fullName>
    </alternativeName>
</protein>
<dbReference type="NCBIfam" id="NF000940">
    <property type="entry name" value="PRK00094.1-2"/>
    <property type="match status" value="1"/>
</dbReference>
<dbReference type="InterPro" id="IPR006109">
    <property type="entry name" value="G3P_DH_NAD-dep_C"/>
</dbReference>
<dbReference type="PANTHER" id="PTHR11728:SF1">
    <property type="entry name" value="GLYCEROL-3-PHOSPHATE DEHYDROGENASE [NAD(+)] 2, CHLOROPLASTIC"/>
    <property type="match status" value="1"/>
</dbReference>
<feature type="binding site" evidence="13">
    <location>
        <position position="11"/>
    </location>
    <ligand>
        <name>NADPH</name>
        <dbReference type="ChEBI" id="CHEBI:57783"/>
    </ligand>
</feature>
<dbReference type="UniPathway" id="UPA00940"/>
<dbReference type="FunFam" id="3.40.50.720:FF:000019">
    <property type="entry name" value="Glycerol-3-phosphate dehydrogenase [NAD(P)+]"/>
    <property type="match status" value="1"/>
</dbReference>
<dbReference type="NCBIfam" id="NF000942">
    <property type="entry name" value="PRK00094.1-4"/>
    <property type="match status" value="1"/>
</dbReference>
<dbReference type="InterPro" id="IPR011128">
    <property type="entry name" value="G3P_DH_NAD-dep_N"/>
</dbReference>
<feature type="binding site" evidence="13">
    <location>
        <position position="33"/>
    </location>
    <ligand>
        <name>NADPH</name>
        <dbReference type="ChEBI" id="CHEBI:57783"/>
    </ligand>
</feature>
<name>A0A6N9TSM6_DISTH</name>
<evidence type="ECO:0000256" key="11">
    <source>
        <dbReference type="ARBA" id="ARBA00069372"/>
    </source>
</evidence>
<evidence type="ECO:0000256" key="13">
    <source>
        <dbReference type="HAMAP-Rule" id="MF_00394"/>
    </source>
</evidence>
<keyword evidence="3 13" id="KW-0521">NADP</keyword>
<dbReference type="GO" id="GO:0008654">
    <property type="term" value="P:phospholipid biosynthetic process"/>
    <property type="evidence" value="ECO:0007669"/>
    <property type="project" value="UniProtKB-KW"/>
</dbReference>
<evidence type="ECO:0000256" key="6">
    <source>
        <dbReference type="ARBA" id="ARBA00023098"/>
    </source>
</evidence>
<dbReference type="Pfam" id="PF07479">
    <property type="entry name" value="NAD_Gly3P_dh_C"/>
    <property type="match status" value="1"/>
</dbReference>
<sequence length="337" mass="35328">MKRVGVIGAGSWGTALALLLARKGHEVVLWARRPVHASKLDRSRENASYLPGFPLPPEMVITSDLADVAEAELLLVVVPSHGLREVAGALAPHLSGGGPKAVVSAAKGIENGTLRTMTDVLQEELPPEAGARVAVLSGPSFAREVAADLPTAVTVAAQDHRVAAWVQEVMATGSFRVYTSTDVVGVQLGGALKNVMAVAAGISDGLGFGTNTRAALVTRGLAEMARLGVRLGANPLTFAGLAGLGDLVLTCTGDLSRNRQVGLRLGRGEALQAILDDMNMVAEGVKTSRAARDLAARHGVEMPITEQVCRVLHEGFDPREAVRELMLRPPRAEAEFV</sequence>
<dbReference type="PRINTS" id="PR00077">
    <property type="entry name" value="GPDHDRGNASE"/>
</dbReference>
<keyword evidence="7 13" id="KW-0594">Phospholipid biosynthesis</keyword>
<dbReference type="InterPro" id="IPR013328">
    <property type="entry name" value="6PGD_dom2"/>
</dbReference>
<keyword evidence="5 13" id="KW-0520">NAD</keyword>
<keyword evidence="6 13" id="KW-0443">Lipid metabolism</keyword>
<evidence type="ECO:0000256" key="5">
    <source>
        <dbReference type="ARBA" id="ARBA00023027"/>
    </source>
</evidence>
<feature type="binding site" evidence="15">
    <location>
        <position position="107"/>
    </location>
    <ligand>
        <name>substrate</name>
    </ligand>
</feature>
<feature type="binding site" evidence="16">
    <location>
        <position position="257"/>
    </location>
    <ligand>
        <name>NAD(+)</name>
        <dbReference type="ChEBI" id="CHEBI:57540"/>
    </ligand>
</feature>
<dbReference type="FunFam" id="1.10.1040.10:FF:000001">
    <property type="entry name" value="Glycerol-3-phosphate dehydrogenase [NAD(P)+]"/>
    <property type="match status" value="1"/>
</dbReference>
<comment type="function">
    <text evidence="13">Catalyzes the reduction of the glycolytic intermediate dihydroxyacetone phosphate (DHAP) to sn-glycerol 3-phosphate (G3P), the key precursor for phospholipid synthesis.</text>
</comment>
<dbReference type="InterPro" id="IPR006168">
    <property type="entry name" value="G3P_DH_NAD-dep"/>
</dbReference>
<feature type="domain" description="Glycerol-3-phosphate dehydrogenase NAD-dependent N-terminal" evidence="18">
    <location>
        <begin position="4"/>
        <end position="162"/>
    </location>
</feature>
<evidence type="ECO:0000256" key="10">
    <source>
        <dbReference type="ARBA" id="ARBA00066687"/>
    </source>
</evidence>
<comment type="pathway">
    <text evidence="13">Membrane lipid metabolism; glycerophospholipid metabolism.</text>
</comment>
<accession>A0A6N9TSM6</accession>
<evidence type="ECO:0000256" key="4">
    <source>
        <dbReference type="ARBA" id="ARBA00023002"/>
    </source>
</evidence>
<feature type="binding site" evidence="13">
    <location>
        <position position="140"/>
    </location>
    <ligand>
        <name>sn-glycerol 3-phosphate</name>
        <dbReference type="ChEBI" id="CHEBI:57597"/>
    </ligand>
</feature>
<dbReference type="RefSeq" id="WP_163298876.1">
    <property type="nucleotide sequence ID" value="NZ_JAAGRR010000081.1"/>
</dbReference>
<evidence type="ECO:0000256" key="8">
    <source>
        <dbReference type="ARBA" id="ARBA00023264"/>
    </source>
</evidence>
<comment type="catalytic activity">
    <reaction evidence="9">
        <text>sn-glycerol 3-phosphate + NADP(+) = dihydroxyacetone phosphate + NADPH + H(+)</text>
        <dbReference type="Rhea" id="RHEA:11096"/>
        <dbReference type="ChEBI" id="CHEBI:15378"/>
        <dbReference type="ChEBI" id="CHEBI:57597"/>
        <dbReference type="ChEBI" id="CHEBI:57642"/>
        <dbReference type="ChEBI" id="CHEBI:57783"/>
        <dbReference type="ChEBI" id="CHEBI:58349"/>
        <dbReference type="EC" id="1.1.1.94"/>
    </reaction>
    <physiologicalReaction direction="right-to-left" evidence="9">
        <dbReference type="Rhea" id="RHEA:11098"/>
    </physiologicalReaction>
</comment>
<feature type="binding site" evidence="16">
    <location>
        <position position="142"/>
    </location>
    <ligand>
        <name>NAD(+)</name>
        <dbReference type="ChEBI" id="CHEBI:57540"/>
    </ligand>
</feature>
<dbReference type="GO" id="GO:0005975">
    <property type="term" value="P:carbohydrate metabolic process"/>
    <property type="evidence" value="ECO:0007669"/>
    <property type="project" value="InterPro"/>
</dbReference>
<dbReference type="HAMAP" id="MF_00394">
    <property type="entry name" value="NAD_Glyc3P_dehydrog"/>
    <property type="match status" value="1"/>
</dbReference>
<feature type="binding site" evidence="13">
    <location>
        <position position="138"/>
    </location>
    <ligand>
        <name>sn-glycerol 3-phosphate</name>
        <dbReference type="ChEBI" id="CHEBI:57597"/>
    </ligand>
</feature>
<dbReference type="GO" id="GO:0006650">
    <property type="term" value="P:glycerophospholipid metabolic process"/>
    <property type="evidence" value="ECO:0007669"/>
    <property type="project" value="UniProtKB-UniRule"/>
</dbReference>
<dbReference type="Gene3D" id="3.40.50.720">
    <property type="entry name" value="NAD(P)-binding Rossmann-like Domain"/>
    <property type="match status" value="1"/>
</dbReference>
<feature type="binding site" evidence="16">
    <location>
        <begin position="8"/>
        <end position="13"/>
    </location>
    <ligand>
        <name>NAD(+)</name>
        <dbReference type="ChEBI" id="CHEBI:57540"/>
    </ligand>
</feature>
<dbReference type="Gene3D" id="1.10.1040.10">
    <property type="entry name" value="N-(1-d-carboxylethyl)-l-norvaline Dehydrogenase, domain 2"/>
    <property type="match status" value="1"/>
</dbReference>
<dbReference type="GO" id="GO:0046167">
    <property type="term" value="P:glycerol-3-phosphate biosynthetic process"/>
    <property type="evidence" value="ECO:0007669"/>
    <property type="project" value="UniProtKB-UniRule"/>
</dbReference>
<dbReference type="InterPro" id="IPR036291">
    <property type="entry name" value="NAD(P)-bd_dom_sf"/>
</dbReference>